<keyword evidence="3" id="KW-1185">Reference proteome</keyword>
<organism evidence="2 3">
    <name type="scientific">Novosphingobium indicum</name>
    <dbReference type="NCBI Taxonomy" id="462949"/>
    <lineage>
        <taxon>Bacteria</taxon>
        <taxon>Pseudomonadati</taxon>
        <taxon>Pseudomonadota</taxon>
        <taxon>Alphaproteobacteria</taxon>
        <taxon>Sphingomonadales</taxon>
        <taxon>Sphingomonadaceae</taxon>
        <taxon>Novosphingobium</taxon>
    </lineage>
</organism>
<keyword evidence="1" id="KW-1133">Transmembrane helix</keyword>
<dbReference type="RefSeq" id="WP_188821976.1">
    <property type="nucleotide sequence ID" value="NZ_BMLK01000020.1"/>
</dbReference>
<accession>A0ABQ2JV98</accession>
<dbReference type="EMBL" id="BMLK01000020">
    <property type="protein sequence ID" value="GGN57789.1"/>
    <property type="molecule type" value="Genomic_DNA"/>
</dbReference>
<comment type="caution">
    <text evidence="2">The sequence shown here is derived from an EMBL/GenBank/DDBJ whole genome shotgun (WGS) entry which is preliminary data.</text>
</comment>
<feature type="transmembrane region" description="Helical" evidence="1">
    <location>
        <begin position="26"/>
        <end position="43"/>
    </location>
</feature>
<dbReference type="Pfam" id="PF18919">
    <property type="entry name" value="DUF5670"/>
    <property type="match status" value="1"/>
</dbReference>
<keyword evidence="1" id="KW-0812">Transmembrane</keyword>
<evidence type="ECO:0008006" key="4">
    <source>
        <dbReference type="Google" id="ProtNLM"/>
    </source>
</evidence>
<dbReference type="Proteomes" id="UP000605099">
    <property type="component" value="Unassembled WGS sequence"/>
</dbReference>
<gene>
    <name evidence="2" type="ORF">GCM10011349_36710</name>
</gene>
<proteinExistence type="predicted"/>
<name>A0ABQ2JV98_9SPHN</name>
<sequence length="48" mass="5362">MLYTIAAILLVLWILGFIVFKVSGALLHLLLIVAIVVGLVQLFRGRRK</sequence>
<reference evidence="3" key="1">
    <citation type="journal article" date="2019" name="Int. J. Syst. Evol. Microbiol.">
        <title>The Global Catalogue of Microorganisms (GCM) 10K type strain sequencing project: providing services to taxonomists for standard genome sequencing and annotation.</title>
        <authorList>
            <consortium name="The Broad Institute Genomics Platform"/>
            <consortium name="The Broad Institute Genome Sequencing Center for Infectious Disease"/>
            <person name="Wu L."/>
            <person name="Ma J."/>
        </authorList>
    </citation>
    <scope>NUCLEOTIDE SEQUENCE [LARGE SCALE GENOMIC DNA]</scope>
    <source>
        <strain evidence="3">CGMCC 1.6784</strain>
    </source>
</reference>
<evidence type="ECO:0000256" key="1">
    <source>
        <dbReference type="SAM" id="Phobius"/>
    </source>
</evidence>
<evidence type="ECO:0000313" key="3">
    <source>
        <dbReference type="Proteomes" id="UP000605099"/>
    </source>
</evidence>
<protein>
    <recommendedName>
        <fullName evidence="4">Lmo0937 family membrane protein</fullName>
    </recommendedName>
</protein>
<dbReference type="InterPro" id="IPR043727">
    <property type="entry name" value="Lmo0937-like"/>
</dbReference>
<keyword evidence="1" id="KW-0472">Membrane</keyword>
<dbReference type="NCBIfam" id="NF033488">
    <property type="entry name" value="lmo0937_fam_TM"/>
    <property type="match status" value="1"/>
</dbReference>
<evidence type="ECO:0000313" key="2">
    <source>
        <dbReference type="EMBL" id="GGN57789.1"/>
    </source>
</evidence>